<reference evidence="6 7" key="1">
    <citation type="submission" date="2018-10" db="EMBL/GenBank/DDBJ databases">
        <title>Draft genome of Cortibacter populi DSM10536.</title>
        <authorList>
            <person name="Bernier A.-M."/>
            <person name="Bernard K."/>
        </authorList>
    </citation>
    <scope>NUCLEOTIDE SEQUENCE [LARGE SCALE GENOMIC DNA]</scope>
    <source>
        <strain evidence="6 7">DSM 105136</strain>
    </source>
</reference>
<evidence type="ECO:0000259" key="5">
    <source>
        <dbReference type="Pfam" id="PF13657"/>
    </source>
</evidence>
<evidence type="ECO:0000256" key="3">
    <source>
        <dbReference type="ARBA" id="ARBA00022777"/>
    </source>
</evidence>
<comment type="caution">
    <text evidence="6">The sequence shown here is derived from an EMBL/GenBank/DDBJ whole genome shotgun (WGS) entry which is preliminary data.</text>
</comment>
<gene>
    <name evidence="6" type="ORF">D8I35_10925</name>
</gene>
<keyword evidence="7" id="KW-1185">Reference proteome</keyword>
<keyword evidence="3" id="KW-0418">Kinase</keyword>
<dbReference type="InterPro" id="IPR017508">
    <property type="entry name" value="HipA_N1"/>
</dbReference>
<dbReference type="InterPro" id="IPR012893">
    <property type="entry name" value="HipA-like_C"/>
</dbReference>
<organism evidence="6 7">
    <name type="scientific">Corticibacter populi</name>
    <dbReference type="NCBI Taxonomy" id="1550736"/>
    <lineage>
        <taxon>Bacteria</taxon>
        <taxon>Pseudomonadati</taxon>
        <taxon>Pseudomonadota</taxon>
        <taxon>Betaproteobacteria</taxon>
        <taxon>Burkholderiales</taxon>
        <taxon>Comamonadaceae</taxon>
        <taxon>Corticibacter</taxon>
    </lineage>
</organism>
<keyword evidence="2" id="KW-0808">Transferase</keyword>
<accession>A0A3M6QRL5</accession>
<dbReference type="Gene3D" id="1.10.1070.20">
    <property type="match status" value="1"/>
</dbReference>
<protein>
    <submittedName>
        <fullName evidence="6">Type II toxin-antitoxin system HipA family toxin</fullName>
    </submittedName>
</protein>
<evidence type="ECO:0000313" key="7">
    <source>
        <dbReference type="Proteomes" id="UP000278006"/>
    </source>
</evidence>
<dbReference type="PANTHER" id="PTHR37419">
    <property type="entry name" value="SERINE/THREONINE-PROTEIN KINASE TOXIN HIPA"/>
    <property type="match status" value="1"/>
</dbReference>
<evidence type="ECO:0000313" key="6">
    <source>
        <dbReference type="EMBL" id="RMX05690.1"/>
    </source>
</evidence>
<dbReference type="GO" id="GO:0005829">
    <property type="term" value="C:cytosol"/>
    <property type="evidence" value="ECO:0007669"/>
    <property type="project" value="TreeGrafter"/>
</dbReference>
<dbReference type="GO" id="GO:0004674">
    <property type="term" value="F:protein serine/threonine kinase activity"/>
    <property type="evidence" value="ECO:0007669"/>
    <property type="project" value="TreeGrafter"/>
</dbReference>
<sequence length="410" mass="45651">MATSKSSRRADLEVHLGASGQVVGRLHLGSGKRSAFSYDEQWLRNPRFFSLSPDLDPVLGVQHPEQVFFHALEDTAPDSWGERVIRRAHAKLRQEDRLTPALEPVDFVMWVDDEARVGALRLFDPQTKVYLRSGGQHRHVPPLVELDKVVQAARALEAGTESAQDLQYLLGQGTSLGGARPKSTVRDTDGRLALGKFPSQADRRDVIRGEVLAMHLAAKAGIKVASARVELINGTAVAIIRRFDRTDDAGRIPYMSAATMLRPDGRDATHAYTELVDMLLQVGASPIEDIHELWRRLVFNFLICNTDDHLRNTGFLYDARNHGWRLAPAFDLNPMPGDRRESKTWLTEDSGVIDSQALLMDGAPYFRLDEEQAAEIWGEVAQAVEGWRVVAKGLGMRSTDVLDFEPAFVV</sequence>
<name>A0A3M6QRL5_9BURK</name>
<dbReference type="AlphaFoldDB" id="A0A3M6QRL5"/>
<dbReference type="RefSeq" id="WP_122229193.1">
    <property type="nucleotide sequence ID" value="NZ_RDQO01000003.1"/>
</dbReference>
<dbReference type="Proteomes" id="UP000278006">
    <property type="component" value="Unassembled WGS sequence"/>
</dbReference>
<evidence type="ECO:0000259" key="4">
    <source>
        <dbReference type="Pfam" id="PF07804"/>
    </source>
</evidence>
<feature type="domain" description="HipA-like C-terminal" evidence="4">
    <location>
        <begin position="174"/>
        <end position="385"/>
    </location>
</feature>
<proteinExistence type="inferred from homology"/>
<evidence type="ECO:0000256" key="2">
    <source>
        <dbReference type="ARBA" id="ARBA00022679"/>
    </source>
</evidence>
<evidence type="ECO:0000256" key="1">
    <source>
        <dbReference type="ARBA" id="ARBA00010164"/>
    </source>
</evidence>
<dbReference type="PANTHER" id="PTHR37419:SF8">
    <property type="entry name" value="TOXIN YJJJ"/>
    <property type="match status" value="1"/>
</dbReference>
<dbReference type="Pfam" id="PF13657">
    <property type="entry name" value="Couple_hipA"/>
    <property type="match status" value="1"/>
</dbReference>
<dbReference type="OrthoDB" id="9805913at2"/>
<dbReference type="InterPro" id="IPR052028">
    <property type="entry name" value="HipA_Ser/Thr_kinase"/>
</dbReference>
<feature type="domain" description="HipA N-terminal subdomain 1" evidence="5">
    <location>
        <begin position="19"/>
        <end position="96"/>
    </location>
</feature>
<comment type="similarity">
    <text evidence="1">Belongs to the HipA Ser/Thr kinase family.</text>
</comment>
<dbReference type="EMBL" id="RDQO01000003">
    <property type="protein sequence ID" value="RMX05690.1"/>
    <property type="molecule type" value="Genomic_DNA"/>
</dbReference>
<dbReference type="Pfam" id="PF07804">
    <property type="entry name" value="HipA_C"/>
    <property type="match status" value="1"/>
</dbReference>